<name>A0A1G2F7R9_9BACT</name>
<dbReference type="EMBL" id="MHMV01000032">
    <property type="protein sequence ID" value="OGZ34115.1"/>
    <property type="molecule type" value="Genomic_DNA"/>
</dbReference>
<dbReference type="NCBIfam" id="TIGR02937">
    <property type="entry name" value="sigma70-ECF"/>
    <property type="match status" value="1"/>
</dbReference>
<evidence type="ECO:0000259" key="7">
    <source>
        <dbReference type="Pfam" id="PF08281"/>
    </source>
</evidence>
<dbReference type="GO" id="GO:0003677">
    <property type="term" value="F:DNA binding"/>
    <property type="evidence" value="ECO:0007669"/>
    <property type="project" value="UniProtKB-KW"/>
</dbReference>
<dbReference type="Gene3D" id="1.10.1740.10">
    <property type="match status" value="1"/>
</dbReference>
<dbReference type="Proteomes" id="UP000177725">
    <property type="component" value="Unassembled WGS sequence"/>
</dbReference>
<dbReference type="InterPro" id="IPR013249">
    <property type="entry name" value="RNA_pol_sigma70_r4_t2"/>
</dbReference>
<evidence type="ECO:0000259" key="6">
    <source>
        <dbReference type="Pfam" id="PF04542"/>
    </source>
</evidence>
<feature type="domain" description="RNA polymerase sigma factor 70 region 4 type 2" evidence="7">
    <location>
        <begin position="122"/>
        <end position="168"/>
    </location>
</feature>
<dbReference type="InterPro" id="IPR014284">
    <property type="entry name" value="RNA_pol_sigma-70_dom"/>
</dbReference>
<evidence type="ECO:0000256" key="5">
    <source>
        <dbReference type="ARBA" id="ARBA00023163"/>
    </source>
</evidence>
<dbReference type="Pfam" id="PF08281">
    <property type="entry name" value="Sigma70_r4_2"/>
    <property type="match status" value="1"/>
</dbReference>
<dbReference type="Pfam" id="PF04542">
    <property type="entry name" value="Sigma70_r2"/>
    <property type="match status" value="1"/>
</dbReference>
<keyword evidence="4" id="KW-0238">DNA-binding</keyword>
<accession>A0A1G2F7R9</accession>
<reference evidence="8 9" key="1">
    <citation type="journal article" date="2016" name="Nat. Commun.">
        <title>Thousands of microbial genomes shed light on interconnected biogeochemical processes in an aquifer system.</title>
        <authorList>
            <person name="Anantharaman K."/>
            <person name="Brown C.T."/>
            <person name="Hug L.A."/>
            <person name="Sharon I."/>
            <person name="Castelle C.J."/>
            <person name="Probst A.J."/>
            <person name="Thomas B.C."/>
            <person name="Singh A."/>
            <person name="Wilkins M.J."/>
            <person name="Karaoz U."/>
            <person name="Brodie E.L."/>
            <person name="Williams K.H."/>
            <person name="Hubbard S.S."/>
            <person name="Banfield J.F."/>
        </authorList>
    </citation>
    <scope>NUCLEOTIDE SEQUENCE [LARGE SCALE GENOMIC DNA]</scope>
</reference>
<evidence type="ECO:0000256" key="1">
    <source>
        <dbReference type="ARBA" id="ARBA00010641"/>
    </source>
</evidence>
<gene>
    <name evidence="8" type="ORF">A2174_00880</name>
</gene>
<evidence type="ECO:0000313" key="9">
    <source>
        <dbReference type="Proteomes" id="UP000177725"/>
    </source>
</evidence>
<dbReference type="SUPFAM" id="SSF88946">
    <property type="entry name" value="Sigma2 domain of RNA polymerase sigma factors"/>
    <property type="match status" value="1"/>
</dbReference>
<dbReference type="PANTHER" id="PTHR43133">
    <property type="entry name" value="RNA POLYMERASE ECF-TYPE SIGMA FACTO"/>
    <property type="match status" value="1"/>
</dbReference>
<dbReference type="InterPro" id="IPR007627">
    <property type="entry name" value="RNA_pol_sigma70_r2"/>
</dbReference>
<comment type="similarity">
    <text evidence="1">Belongs to the sigma-70 factor family. ECF subfamily.</text>
</comment>
<evidence type="ECO:0000256" key="4">
    <source>
        <dbReference type="ARBA" id="ARBA00023125"/>
    </source>
</evidence>
<feature type="domain" description="RNA polymerase sigma-70 region 2" evidence="6">
    <location>
        <begin position="33"/>
        <end position="90"/>
    </location>
</feature>
<evidence type="ECO:0000313" key="8">
    <source>
        <dbReference type="EMBL" id="OGZ34115.1"/>
    </source>
</evidence>
<dbReference type="GO" id="GO:0006352">
    <property type="term" value="P:DNA-templated transcription initiation"/>
    <property type="evidence" value="ECO:0007669"/>
    <property type="project" value="InterPro"/>
</dbReference>
<proteinExistence type="inferred from homology"/>
<dbReference type="Gene3D" id="1.10.10.10">
    <property type="entry name" value="Winged helix-like DNA-binding domain superfamily/Winged helix DNA-binding domain"/>
    <property type="match status" value="1"/>
</dbReference>
<dbReference type="SUPFAM" id="SSF88659">
    <property type="entry name" value="Sigma3 and sigma4 domains of RNA polymerase sigma factors"/>
    <property type="match status" value="1"/>
</dbReference>
<dbReference type="InterPro" id="IPR013324">
    <property type="entry name" value="RNA_pol_sigma_r3/r4-like"/>
</dbReference>
<sequence length="178" mass="20932">MNDAFNEIAHKLKNGDRQAGEVIFNKFSAPIYRYFLVKTLSRETAEDLMQEVFLKVVDKIQTFDENLGSFSGWIWQVAKNSLKDYWRKKKALPLTDYALAAKEKKDFFDGKNDPAKEIKMLEIEDLIKDFSEEEQEVFSLHYLSDLPYKNISKMLEKSESSLRVLIHRMNKKIKKLLI</sequence>
<dbReference type="InterPro" id="IPR039425">
    <property type="entry name" value="RNA_pol_sigma-70-like"/>
</dbReference>
<dbReference type="InterPro" id="IPR036388">
    <property type="entry name" value="WH-like_DNA-bd_sf"/>
</dbReference>
<keyword evidence="3" id="KW-0731">Sigma factor</keyword>
<dbReference type="GO" id="GO:0016987">
    <property type="term" value="F:sigma factor activity"/>
    <property type="evidence" value="ECO:0007669"/>
    <property type="project" value="UniProtKB-KW"/>
</dbReference>
<protein>
    <recommendedName>
        <fullName evidence="10">RNA polymerase sigma-70 region 2 domain-containing protein</fullName>
    </recommendedName>
</protein>
<dbReference type="PANTHER" id="PTHR43133:SF8">
    <property type="entry name" value="RNA POLYMERASE SIGMA FACTOR HI_1459-RELATED"/>
    <property type="match status" value="1"/>
</dbReference>
<comment type="caution">
    <text evidence="8">The sequence shown here is derived from an EMBL/GenBank/DDBJ whole genome shotgun (WGS) entry which is preliminary data.</text>
</comment>
<keyword evidence="2" id="KW-0805">Transcription regulation</keyword>
<evidence type="ECO:0000256" key="3">
    <source>
        <dbReference type="ARBA" id="ARBA00023082"/>
    </source>
</evidence>
<dbReference type="InterPro" id="IPR013325">
    <property type="entry name" value="RNA_pol_sigma_r2"/>
</dbReference>
<keyword evidence="5" id="KW-0804">Transcription</keyword>
<organism evidence="8 9">
    <name type="scientific">Candidatus Portnoybacteria bacterium RBG_13_41_18</name>
    <dbReference type="NCBI Taxonomy" id="1801991"/>
    <lineage>
        <taxon>Bacteria</taxon>
        <taxon>Candidatus Portnoyibacteriota</taxon>
    </lineage>
</organism>
<evidence type="ECO:0000256" key="2">
    <source>
        <dbReference type="ARBA" id="ARBA00023015"/>
    </source>
</evidence>
<evidence type="ECO:0008006" key="10">
    <source>
        <dbReference type="Google" id="ProtNLM"/>
    </source>
</evidence>
<dbReference type="AlphaFoldDB" id="A0A1G2F7R9"/>